<dbReference type="InParanoid" id="A0A0C2W2X2"/>
<proteinExistence type="predicted"/>
<accession>A0A0C2W2X2</accession>
<gene>
    <name evidence="1" type="ORF">M378DRAFT_182236</name>
</gene>
<sequence length="127" mass="14429">MSEVENDPFPGTDAVILSASELGRASRTYMFTRLIVVPPYRVSALKLHNRRKPASEVHDAMAQSYRRLFGSSWATLRMSFLFGFAMHSSPLFLCYVQAFNVFFSTLPSSLENRSKQRDWGMALSNQP</sequence>
<evidence type="ECO:0000313" key="1">
    <source>
        <dbReference type="EMBL" id="KIL55437.1"/>
    </source>
</evidence>
<name>A0A0C2W2X2_AMAMK</name>
<reference evidence="1 2" key="1">
    <citation type="submission" date="2014-04" db="EMBL/GenBank/DDBJ databases">
        <title>Evolutionary Origins and Diversification of the Mycorrhizal Mutualists.</title>
        <authorList>
            <consortium name="DOE Joint Genome Institute"/>
            <consortium name="Mycorrhizal Genomics Consortium"/>
            <person name="Kohler A."/>
            <person name="Kuo A."/>
            <person name="Nagy L.G."/>
            <person name="Floudas D."/>
            <person name="Copeland A."/>
            <person name="Barry K.W."/>
            <person name="Cichocki N."/>
            <person name="Veneault-Fourrey C."/>
            <person name="LaButti K."/>
            <person name="Lindquist E.A."/>
            <person name="Lipzen A."/>
            <person name="Lundell T."/>
            <person name="Morin E."/>
            <person name="Murat C."/>
            <person name="Riley R."/>
            <person name="Ohm R."/>
            <person name="Sun H."/>
            <person name="Tunlid A."/>
            <person name="Henrissat B."/>
            <person name="Grigoriev I.V."/>
            <person name="Hibbett D.S."/>
            <person name="Martin F."/>
        </authorList>
    </citation>
    <scope>NUCLEOTIDE SEQUENCE [LARGE SCALE GENOMIC DNA]</scope>
    <source>
        <strain evidence="1 2">Koide BX008</strain>
    </source>
</reference>
<dbReference type="Proteomes" id="UP000054549">
    <property type="component" value="Unassembled WGS sequence"/>
</dbReference>
<protein>
    <submittedName>
        <fullName evidence="1">Uncharacterized protein</fullName>
    </submittedName>
</protein>
<organism evidence="1 2">
    <name type="scientific">Amanita muscaria (strain Koide BX008)</name>
    <dbReference type="NCBI Taxonomy" id="946122"/>
    <lineage>
        <taxon>Eukaryota</taxon>
        <taxon>Fungi</taxon>
        <taxon>Dikarya</taxon>
        <taxon>Basidiomycota</taxon>
        <taxon>Agaricomycotina</taxon>
        <taxon>Agaricomycetes</taxon>
        <taxon>Agaricomycetidae</taxon>
        <taxon>Agaricales</taxon>
        <taxon>Pluteineae</taxon>
        <taxon>Amanitaceae</taxon>
        <taxon>Amanita</taxon>
    </lineage>
</organism>
<keyword evidence="2" id="KW-1185">Reference proteome</keyword>
<dbReference type="HOGENOM" id="CLU_1969987_0_0_1"/>
<evidence type="ECO:0000313" key="2">
    <source>
        <dbReference type="Proteomes" id="UP000054549"/>
    </source>
</evidence>
<dbReference type="EMBL" id="KN818516">
    <property type="protein sequence ID" value="KIL55437.1"/>
    <property type="molecule type" value="Genomic_DNA"/>
</dbReference>
<dbReference type="AlphaFoldDB" id="A0A0C2W2X2"/>